<dbReference type="Pfam" id="PF00501">
    <property type="entry name" value="AMP-binding"/>
    <property type="match status" value="1"/>
</dbReference>
<dbReference type="InterPro" id="IPR002123">
    <property type="entry name" value="Plipid/glycerol_acylTrfase"/>
</dbReference>
<dbReference type="InterPro" id="IPR000873">
    <property type="entry name" value="AMP-dep_synth/lig_dom"/>
</dbReference>
<dbReference type="InterPro" id="IPR009081">
    <property type="entry name" value="PP-bd_ACP"/>
</dbReference>
<dbReference type="InterPro" id="IPR042099">
    <property type="entry name" value="ANL_N_sf"/>
</dbReference>
<dbReference type="Pfam" id="PF00550">
    <property type="entry name" value="PP-binding"/>
    <property type="match status" value="1"/>
</dbReference>
<dbReference type="EMBL" id="CADCUR010000286">
    <property type="protein sequence ID" value="CAA9425394.1"/>
    <property type="molecule type" value="Genomic_DNA"/>
</dbReference>
<dbReference type="SUPFAM" id="SSF47336">
    <property type="entry name" value="ACP-like"/>
    <property type="match status" value="1"/>
</dbReference>
<dbReference type="Gene3D" id="3.40.50.12780">
    <property type="entry name" value="N-terminal domain of ligase-like"/>
    <property type="match status" value="1"/>
</dbReference>
<dbReference type="SUPFAM" id="SSF69593">
    <property type="entry name" value="Glycerol-3-phosphate (1)-acyltransferase"/>
    <property type="match status" value="1"/>
</dbReference>
<proteinExistence type="predicted"/>
<evidence type="ECO:0000313" key="3">
    <source>
        <dbReference type="EMBL" id="CAA9425394.1"/>
    </source>
</evidence>
<feature type="domain" description="Carrier" evidence="2">
    <location>
        <begin position="588"/>
        <end position="664"/>
    </location>
</feature>
<protein>
    <submittedName>
        <fullName evidence="3">Long-chain-fatty-acid--CoA ligase</fullName>
        <ecNumber evidence="3">6.2.1.3</ecNumber>
    </submittedName>
</protein>
<dbReference type="InterPro" id="IPR020845">
    <property type="entry name" value="AMP-binding_CS"/>
</dbReference>
<name>A0A6J4Q1G3_9BACT</name>
<dbReference type="GO" id="GO:0016746">
    <property type="term" value="F:acyltransferase activity"/>
    <property type="evidence" value="ECO:0007669"/>
    <property type="project" value="InterPro"/>
</dbReference>
<dbReference type="Pfam" id="PF01553">
    <property type="entry name" value="Acyltransferase"/>
    <property type="match status" value="1"/>
</dbReference>
<comment type="catalytic activity">
    <reaction evidence="1">
        <text>a long-chain fatty acid + ATP + CoA = a long-chain fatty acyl-CoA + AMP + diphosphate</text>
        <dbReference type="Rhea" id="RHEA:15421"/>
        <dbReference type="ChEBI" id="CHEBI:30616"/>
        <dbReference type="ChEBI" id="CHEBI:33019"/>
        <dbReference type="ChEBI" id="CHEBI:57287"/>
        <dbReference type="ChEBI" id="CHEBI:57560"/>
        <dbReference type="ChEBI" id="CHEBI:83139"/>
        <dbReference type="ChEBI" id="CHEBI:456215"/>
        <dbReference type="EC" id="6.2.1.3"/>
    </reaction>
    <physiologicalReaction direction="left-to-right" evidence="1">
        <dbReference type="Rhea" id="RHEA:15422"/>
    </physiologicalReaction>
</comment>
<sequence>MEKSFCQLIINAAESHRDKVAMRIVGEETDGKYTYGEMLDQVRSIAFRLEKENINFGDRVALISENHPRWAVAYYGILFRGAVCVPVDPHGEIETVTNFIENSEAKMAFIGEEFVKDFQAIEERFGRKFPAVVLQNVESSNGFGSFDDWATTPRPADFDKKTPPAKMEDLAQLTYTSGTTGTPKGVPLTHSNIYHEAVGCQEVMNLSETEVVLSVLPLFHVFAQVVNLWVVASIGGSVYYVKELAPAELTKAFETKEITLLTGVPRLWYLFHKKIFDNVAQQSVVVRTLFDKLLKTNFYLRENFNVNLGRKFFGKVHDGFGGNLRTTISAGSRFDEKIARDYHALGFTMIQGYGLTETTGAISCTRFEDNVVGSVGKAINYSETKIGELNDEGAGEVLIRGKMVFGGYYQNPEATKEAFTEDGWFRSGDLGKFDERGNLHIVGRSKDVIVLPNGKNIHPEDLEVHYSKTPMVGEMCILGVKDETSNLAGAEKLVAVVVPDFEYMKRNSIANAREAIRHEFDDLGRELPEYQRVRETIVRAEPLPRTATRKVRRFEVAKEIADGKFASSDAPLVKKLEFTDADKQLMASPIGNQLTKLVRQNSEQAEAEAIHPAMSLEIDLGLDSLSRAEVFAGLEQAFGIEFDGDEAANALTVKEVVELTEKHTGGANAEIVETDFNWGKIVRESDDRMPEVQGILKSRTFGMALVYTVFKFFNLIARLFFRLEVSGKENLRAVKRPFIVAPNHQSYLDPFLVTSEYAFDDFKNSFAVGASQFFESKFMQSLAAFLNTVPIDADTQLLKAMKAGAVGLKHGKILNIFPEGARAFDGELHEFKKGAAILAVELDVPVVPVALDGFYRVWGRSSGKINFSKTQIRYGKPFLPREIISAEMTDEAQYAAVTAHLKSEIERMLGEMRSNQ</sequence>
<dbReference type="InterPro" id="IPR036736">
    <property type="entry name" value="ACP-like_sf"/>
</dbReference>
<dbReference type="EC" id="6.2.1.3" evidence="3"/>
<dbReference type="SUPFAM" id="SSF56801">
    <property type="entry name" value="Acetyl-CoA synthetase-like"/>
    <property type="match status" value="1"/>
</dbReference>
<dbReference type="Gene3D" id="3.30.300.30">
    <property type="match status" value="1"/>
</dbReference>
<evidence type="ECO:0000256" key="1">
    <source>
        <dbReference type="ARBA" id="ARBA00024484"/>
    </source>
</evidence>
<keyword evidence="3" id="KW-0436">Ligase</keyword>
<dbReference type="PROSITE" id="PS50075">
    <property type="entry name" value="CARRIER"/>
    <property type="match status" value="1"/>
</dbReference>
<dbReference type="InterPro" id="IPR045851">
    <property type="entry name" value="AMP-bd_C_sf"/>
</dbReference>
<evidence type="ECO:0000259" key="2">
    <source>
        <dbReference type="PROSITE" id="PS50075"/>
    </source>
</evidence>
<dbReference type="CDD" id="cd07989">
    <property type="entry name" value="LPLAT_AGPAT-like"/>
    <property type="match status" value="1"/>
</dbReference>
<dbReference type="PROSITE" id="PS00455">
    <property type="entry name" value="AMP_BINDING"/>
    <property type="match status" value="1"/>
</dbReference>
<dbReference type="PANTHER" id="PTHR43272:SF52">
    <property type="entry name" value="AMP-DEPENDENT SYNTHETASE_LIGASE DOMAIN-CONTAINING PROTEIN"/>
    <property type="match status" value="1"/>
</dbReference>
<organism evidence="3">
    <name type="scientific">uncultured Pyrinomonadaceae bacterium</name>
    <dbReference type="NCBI Taxonomy" id="2283094"/>
    <lineage>
        <taxon>Bacteria</taxon>
        <taxon>Pseudomonadati</taxon>
        <taxon>Acidobacteriota</taxon>
        <taxon>Blastocatellia</taxon>
        <taxon>Blastocatellales</taxon>
        <taxon>Pyrinomonadaceae</taxon>
        <taxon>environmental samples</taxon>
    </lineage>
</organism>
<gene>
    <name evidence="3" type="ORF">AVDCRST_MAG74-3514</name>
</gene>
<dbReference type="GO" id="GO:0016020">
    <property type="term" value="C:membrane"/>
    <property type="evidence" value="ECO:0007669"/>
    <property type="project" value="TreeGrafter"/>
</dbReference>
<dbReference type="AlphaFoldDB" id="A0A6J4Q1G3"/>
<dbReference type="GO" id="GO:0004467">
    <property type="term" value="F:long-chain fatty acid-CoA ligase activity"/>
    <property type="evidence" value="ECO:0007669"/>
    <property type="project" value="UniProtKB-EC"/>
</dbReference>
<accession>A0A6J4Q1G3</accession>
<reference evidence="3" key="1">
    <citation type="submission" date="2020-02" db="EMBL/GenBank/DDBJ databases">
        <authorList>
            <person name="Meier V. D."/>
        </authorList>
    </citation>
    <scope>NUCLEOTIDE SEQUENCE</scope>
    <source>
        <strain evidence="3">AVDCRST_MAG74</strain>
    </source>
</reference>
<dbReference type="PANTHER" id="PTHR43272">
    <property type="entry name" value="LONG-CHAIN-FATTY-ACID--COA LIGASE"/>
    <property type="match status" value="1"/>
</dbReference>
<dbReference type="SMART" id="SM00563">
    <property type="entry name" value="PlsC"/>
    <property type="match status" value="1"/>
</dbReference>
<dbReference type="Gene3D" id="1.10.1200.10">
    <property type="entry name" value="ACP-like"/>
    <property type="match status" value="1"/>
</dbReference>